<dbReference type="EMBL" id="JAWDJO010000255">
    <property type="protein sequence ID" value="KAL1888568.1"/>
    <property type="molecule type" value="Genomic_DNA"/>
</dbReference>
<gene>
    <name evidence="2" type="ORF">Cpir12675_006113</name>
</gene>
<feature type="region of interest" description="Disordered" evidence="1">
    <location>
        <begin position="24"/>
        <end position="106"/>
    </location>
</feature>
<sequence>MASTKTYEKYEEYKRDLLVLDSSLGYSSREDEPTQTSKAPSQKGRPYTPTRNGNSSGDRRRARWVSAAEQEKRRKEGRCFRCGMSSHSIHNCPHAGPIPPGSTSNK</sequence>
<dbReference type="Proteomes" id="UP001583280">
    <property type="component" value="Unassembled WGS sequence"/>
</dbReference>
<proteinExistence type="predicted"/>
<keyword evidence="3" id="KW-1185">Reference proteome</keyword>
<feature type="compositionally biased region" description="Basic and acidic residues" evidence="1">
    <location>
        <begin position="69"/>
        <end position="79"/>
    </location>
</feature>
<comment type="caution">
    <text evidence="2">The sequence shown here is derived from an EMBL/GenBank/DDBJ whole genome shotgun (WGS) entry which is preliminary data.</text>
</comment>
<name>A0ABR3YL62_9PEZI</name>
<reference evidence="2 3" key="1">
    <citation type="journal article" date="2024" name="IMA Fungus">
        <title>IMA Genome - F19 : A genome assembly and annotation guide to empower mycologists, including annotated draft genome sequences of Ceratocystis pirilliformis, Diaporthe australafricana, Fusarium ophioides, Paecilomyces lecythidis, and Sporothrix stenoceras.</title>
        <authorList>
            <person name="Aylward J."/>
            <person name="Wilson A.M."/>
            <person name="Visagie C.M."/>
            <person name="Spraker J."/>
            <person name="Barnes I."/>
            <person name="Buitendag C."/>
            <person name="Ceriani C."/>
            <person name="Del Mar Angel L."/>
            <person name="du Plessis D."/>
            <person name="Fuchs T."/>
            <person name="Gasser K."/>
            <person name="Kramer D."/>
            <person name="Li W."/>
            <person name="Munsamy K."/>
            <person name="Piso A."/>
            <person name="Price J.L."/>
            <person name="Sonnekus B."/>
            <person name="Thomas C."/>
            <person name="van der Nest A."/>
            <person name="van Dijk A."/>
            <person name="van Heerden A."/>
            <person name="van Vuuren N."/>
            <person name="Yilmaz N."/>
            <person name="Duong T.A."/>
            <person name="van der Merwe N.A."/>
            <person name="Wingfield M.J."/>
            <person name="Wingfield B.D."/>
        </authorList>
    </citation>
    <scope>NUCLEOTIDE SEQUENCE [LARGE SCALE GENOMIC DNA]</scope>
    <source>
        <strain evidence="2 3">CMW 12675</strain>
    </source>
</reference>
<evidence type="ECO:0000256" key="1">
    <source>
        <dbReference type="SAM" id="MobiDB-lite"/>
    </source>
</evidence>
<evidence type="ECO:0008006" key="4">
    <source>
        <dbReference type="Google" id="ProtNLM"/>
    </source>
</evidence>
<feature type="non-terminal residue" evidence="2">
    <location>
        <position position="106"/>
    </location>
</feature>
<evidence type="ECO:0000313" key="3">
    <source>
        <dbReference type="Proteomes" id="UP001583280"/>
    </source>
</evidence>
<organism evidence="2 3">
    <name type="scientific">Ceratocystis pirilliformis</name>
    <dbReference type="NCBI Taxonomy" id="259994"/>
    <lineage>
        <taxon>Eukaryota</taxon>
        <taxon>Fungi</taxon>
        <taxon>Dikarya</taxon>
        <taxon>Ascomycota</taxon>
        <taxon>Pezizomycotina</taxon>
        <taxon>Sordariomycetes</taxon>
        <taxon>Hypocreomycetidae</taxon>
        <taxon>Microascales</taxon>
        <taxon>Ceratocystidaceae</taxon>
        <taxon>Ceratocystis</taxon>
    </lineage>
</organism>
<protein>
    <recommendedName>
        <fullName evidence="4">CCHC-type domain-containing protein</fullName>
    </recommendedName>
</protein>
<accession>A0ABR3YL62</accession>
<evidence type="ECO:0000313" key="2">
    <source>
        <dbReference type="EMBL" id="KAL1888568.1"/>
    </source>
</evidence>